<dbReference type="GO" id="GO:0016758">
    <property type="term" value="F:hexosyltransferase activity"/>
    <property type="evidence" value="ECO:0007669"/>
    <property type="project" value="UniProtKB-ARBA"/>
</dbReference>
<organism evidence="2 3">
    <name type="scientific">[Phormidium ambiguum] IAM M-71</name>
    <dbReference type="NCBI Taxonomy" id="454136"/>
    <lineage>
        <taxon>Bacteria</taxon>
        <taxon>Bacillati</taxon>
        <taxon>Cyanobacteriota</taxon>
        <taxon>Cyanophyceae</taxon>
        <taxon>Oscillatoriophycideae</taxon>
        <taxon>Aerosakkonematales</taxon>
        <taxon>Aerosakkonemataceae</taxon>
        <taxon>Floridanema</taxon>
    </lineage>
</organism>
<name>A0A1U7IAJ8_9CYAN</name>
<dbReference type="InterPro" id="IPR001173">
    <property type="entry name" value="Glyco_trans_2-like"/>
</dbReference>
<sequence length="347" mass="39904">MNWEKYRKRVSLPEQIELPSIPQVPEGIERPFWSVMIPTYNRTKYLEETLRSVLEQDLGPEKMQIEVIDNCSVEGESEAIVKEVGKGRVSFYRQPYNVGMAANWNTCINRARGHWVHILHDDDTVLPGFYSHLQAALEKQPPVGAAFCRYLSIDPDSNWLYISAMEMQTSGVLSDFIERLSPGVVQCPAVVVKRSTYEKLGGFSCELKYMPDLEMWMRIALHNSFWYESLPLACYRVRAKESETMAIVKSNTVITDGYRLIGVLQSYISPEVADKILKLTRRNMRLLSIDAIRYNVNVSDMKTARMQMQELLRCDISWKVIMGIVGSFKGKAIVKLPQMIREIIYGR</sequence>
<dbReference type="Pfam" id="PF00535">
    <property type="entry name" value="Glycos_transf_2"/>
    <property type="match status" value="1"/>
</dbReference>
<proteinExistence type="predicted"/>
<dbReference type="SUPFAM" id="SSF53448">
    <property type="entry name" value="Nucleotide-diphospho-sugar transferases"/>
    <property type="match status" value="1"/>
</dbReference>
<evidence type="ECO:0000259" key="1">
    <source>
        <dbReference type="Pfam" id="PF00535"/>
    </source>
</evidence>
<reference evidence="2 3" key="1">
    <citation type="submission" date="2016-11" db="EMBL/GenBank/DDBJ databases">
        <title>Draft Genome Sequences of Nine Cyanobacterial Strains from Diverse Habitats.</title>
        <authorList>
            <person name="Zhu T."/>
            <person name="Hou S."/>
            <person name="Lu X."/>
            <person name="Hess W.R."/>
        </authorList>
    </citation>
    <scope>NUCLEOTIDE SEQUENCE [LARGE SCALE GENOMIC DNA]</scope>
    <source>
        <strain evidence="2 3">IAM M-71</strain>
    </source>
</reference>
<dbReference type="RefSeq" id="WP_073595815.1">
    <property type="nucleotide sequence ID" value="NZ_MRCE01000028.1"/>
</dbReference>
<dbReference type="AlphaFoldDB" id="A0A1U7IAJ8"/>
<dbReference type="PANTHER" id="PTHR22916">
    <property type="entry name" value="GLYCOSYLTRANSFERASE"/>
    <property type="match status" value="1"/>
</dbReference>
<dbReference type="EMBL" id="MRCE01000028">
    <property type="protein sequence ID" value="OKH33596.1"/>
    <property type="molecule type" value="Genomic_DNA"/>
</dbReference>
<dbReference type="PANTHER" id="PTHR22916:SF3">
    <property type="entry name" value="UDP-GLCNAC:BETAGAL BETA-1,3-N-ACETYLGLUCOSAMINYLTRANSFERASE-LIKE PROTEIN 1"/>
    <property type="match status" value="1"/>
</dbReference>
<dbReference type="Gene3D" id="3.90.550.10">
    <property type="entry name" value="Spore Coat Polysaccharide Biosynthesis Protein SpsA, Chain A"/>
    <property type="match status" value="1"/>
</dbReference>
<dbReference type="OrthoDB" id="5291101at2"/>
<comment type="caution">
    <text evidence="2">The sequence shown here is derived from an EMBL/GenBank/DDBJ whole genome shotgun (WGS) entry which is preliminary data.</text>
</comment>
<gene>
    <name evidence="2" type="ORF">NIES2119_22875</name>
</gene>
<protein>
    <recommendedName>
        <fullName evidence="1">Glycosyltransferase 2-like domain-containing protein</fullName>
    </recommendedName>
</protein>
<evidence type="ECO:0000313" key="2">
    <source>
        <dbReference type="EMBL" id="OKH33596.1"/>
    </source>
</evidence>
<dbReference type="Proteomes" id="UP000185860">
    <property type="component" value="Unassembled WGS sequence"/>
</dbReference>
<evidence type="ECO:0000313" key="3">
    <source>
        <dbReference type="Proteomes" id="UP000185860"/>
    </source>
</evidence>
<dbReference type="STRING" id="454136.NIES2119_22875"/>
<feature type="domain" description="Glycosyltransferase 2-like" evidence="1">
    <location>
        <begin position="34"/>
        <end position="164"/>
    </location>
</feature>
<dbReference type="InterPro" id="IPR029044">
    <property type="entry name" value="Nucleotide-diphossugar_trans"/>
</dbReference>
<accession>A0A1U7IAJ8</accession>